<dbReference type="EMBL" id="LAFY01005798">
    <property type="protein sequence ID" value="KJX92505.1"/>
    <property type="molecule type" value="Genomic_DNA"/>
</dbReference>
<accession>A0A0F4G8F0</accession>
<dbReference type="PANTHER" id="PTHR35340:SF5">
    <property type="entry name" value="ASST-DOMAIN-CONTAINING PROTEIN"/>
    <property type="match status" value="1"/>
</dbReference>
<sequence length="639" mass="72154">MAWATWSKYLWKAAKWTLWTLLGLFSLYLLHQFLLPIVAFVFPTLDPQLFDLGVFGAYPTQHYSSFHLQGPLARRPRWDATCDQGLVLLNPNGPSVDQPGPMILNGMGDLIWSNDDFGETANLKVQHWQGKDYLTMWSGEKAATSGKGVYFMLDETYEVVKMVTAAGEGLFGDLHEFKITPEGTGLLTVYNTTSADLTGMGMWRGADGWIVDNMFQEINLETGQLIFQWKASDHFKPIETYMTNPFGGYSEGIPFDWYHLNSIDKDSQGNYIISSRHFHHVVCISPTGETLWILGGRDNQFTDLSDGEATNFKWSHDARWYSEEDGILSLFDNQKAGPLHIDASNSRGLLIQLDIPNKTAKLAHQLLSLQGILASSQGSVQRLPSSDHIFVGWGAAAAYSEYTADGELLCETHLGAAVYYSYERFKSYRATKVLNWVGTPKNPPDVEIENNTLYVSWNGATEVAFWALESDRKDDLQDSDLHSDISTDIRSERLSGEEDGPFEMIDIIPRSGFEGSFQLPATSSFQRAPRLRVAALDKDHNILRFSAPITYDSPASSHTWMLLFQLFLVVGFLFGARIMFRQARAAGWLKGWKMSSSTQGRTTNPAWMEWRLGEGRRWKGERAVEWVQMKWMNVTGRGR</sequence>
<organism evidence="2 3">
    <name type="scientific">Zymoseptoria brevis</name>
    <dbReference type="NCBI Taxonomy" id="1047168"/>
    <lineage>
        <taxon>Eukaryota</taxon>
        <taxon>Fungi</taxon>
        <taxon>Dikarya</taxon>
        <taxon>Ascomycota</taxon>
        <taxon>Pezizomycotina</taxon>
        <taxon>Dothideomycetes</taxon>
        <taxon>Dothideomycetidae</taxon>
        <taxon>Mycosphaerellales</taxon>
        <taxon>Mycosphaerellaceae</taxon>
        <taxon>Zymoseptoria</taxon>
    </lineage>
</organism>
<gene>
    <name evidence="2" type="ORF">TI39_contig5843g00001</name>
</gene>
<comment type="caution">
    <text evidence="2">The sequence shown here is derived from an EMBL/GenBank/DDBJ whole genome shotgun (WGS) entry which is preliminary data.</text>
</comment>
<protein>
    <submittedName>
        <fullName evidence="2">Uncharacterized protein</fullName>
    </submittedName>
</protein>
<evidence type="ECO:0000313" key="3">
    <source>
        <dbReference type="Proteomes" id="UP000033647"/>
    </source>
</evidence>
<feature type="transmembrane region" description="Helical" evidence="1">
    <location>
        <begin position="560"/>
        <end position="580"/>
    </location>
</feature>
<evidence type="ECO:0000313" key="2">
    <source>
        <dbReference type="EMBL" id="KJX92505.1"/>
    </source>
</evidence>
<reference evidence="2 3" key="1">
    <citation type="submission" date="2015-03" db="EMBL/GenBank/DDBJ databases">
        <title>RNA-seq based gene annotation and comparative genomics of four Zymoseptoria species reveal species-specific pathogenicity related genes and transposable element activity.</title>
        <authorList>
            <person name="Grandaubert J."/>
            <person name="Bhattacharyya A."/>
            <person name="Stukenbrock E.H."/>
        </authorList>
    </citation>
    <scope>NUCLEOTIDE SEQUENCE [LARGE SCALE GENOMIC DNA]</scope>
    <source>
        <strain evidence="2 3">Zb18110</strain>
    </source>
</reference>
<keyword evidence="1" id="KW-0472">Membrane</keyword>
<proteinExistence type="predicted"/>
<dbReference type="STRING" id="1047168.A0A0F4G8F0"/>
<name>A0A0F4G8F0_9PEZI</name>
<dbReference type="Pfam" id="PF14269">
    <property type="entry name" value="Arylsulfotran_2"/>
    <property type="match status" value="1"/>
</dbReference>
<dbReference type="OrthoDB" id="5427350at2759"/>
<keyword evidence="1" id="KW-1133">Transmembrane helix</keyword>
<keyword evidence="1" id="KW-0812">Transmembrane</keyword>
<dbReference type="Proteomes" id="UP000033647">
    <property type="component" value="Unassembled WGS sequence"/>
</dbReference>
<keyword evidence="3" id="KW-1185">Reference proteome</keyword>
<dbReference type="InterPro" id="IPR053143">
    <property type="entry name" value="Arylsulfate_ST"/>
</dbReference>
<dbReference type="InterPro" id="IPR039535">
    <property type="entry name" value="ASST-like"/>
</dbReference>
<feature type="transmembrane region" description="Helical" evidence="1">
    <location>
        <begin position="21"/>
        <end position="42"/>
    </location>
</feature>
<dbReference type="PANTHER" id="PTHR35340">
    <property type="entry name" value="PQQ ENZYME REPEAT PROTEIN-RELATED"/>
    <property type="match status" value="1"/>
</dbReference>
<evidence type="ECO:0000256" key="1">
    <source>
        <dbReference type="SAM" id="Phobius"/>
    </source>
</evidence>
<dbReference type="AlphaFoldDB" id="A0A0F4G8F0"/>